<name>G3IZ51_METTV</name>
<accession>G3IZ51</accession>
<feature type="domain" description="DUF4213" evidence="2">
    <location>
        <begin position="8"/>
        <end position="85"/>
    </location>
</feature>
<reference evidence="3 4" key="1">
    <citation type="submission" date="2011-06" db="EMBL/GenBank/DDBJ databases">
        <title>Genomic sequence of Methylobacter tundripaludum SV96.</title>
        <authorList>
            <consortium name="US DOE Joint Genome Institute"/>
            <person name="Lucas S."/>
            <person name="Han J."/>
            <person name="Lapidus A."/>
            <person name="Cheng J.-F."/>
            <person name="Goodwin L."/>
            <person name="Pitluck S."/>
            <person name="Held B."/>
            <person name="Detter J.C."/>
            <person name="Han C."/>
            <person name="Tapia R."/>
            <person name="Land M."/>
            <person name="Hauser L."/>
            <person name="Kyrpides N."/>
            <person name="Ivanova N."/>
            <person name="Ovchinnikova G."/>
            <person name="Pagani I."/>
            <person name="Klotz M.G."/>
            <person name="Dispirito A.A."/>
            <person name="Murrell J.C."/>
            <person name="Dunfield P."/>
            <person name="Kalyuzhnaya M.G."/>
            <person name="Svenning M."/>
            <person name="Trotsenko Y.A."/>
            <person name="Stein L.Y."/>
            <person name="Woyke T."/>
        </authorList>
    </citation>
    <scope>NUCLEOTIDE SEQUENCE [LARGE SCALE GENOMIC DNA]</scope>
    <source>
        <strain evidence="4">ATCC BAA-1195 / DSM 17260 / SV96</strain>
    </source>
</reference>
<dbReference type="Gene3D" id="3.30.390.100">
    <property type="match status" value="1"/>
</dbReference>
<evidence type="ECO:0000259" key="2">
    <source>
        <dbReference type="Pfam" id="PF13938"/>
    </source>
</evidence>
<proteinExistence type="predicted"/>
<dbReference type="Pfam" id="PF13938">
    <property type="entry name" value="DUF4213"/>
    <property type="match status" value="1"/>
</dbReference>
<dbReference type="Gene3D" id="3.40.50.11590">
    <property type="match status" value="1"/>
</dbReference>
<evidence type="ECO:0000259" key="1">
    <source>
        <dbReference type="Pfam" id="PF04016"/>
    </source>
</evidence>
<dbReference type="eggNOG" id="COG2014">
    <property type="taxonomic scope" value="Bacteria"/>
</dbReference>
<dbReference type="Pfam" id="PF04016">
    <property type="entry name" value="DUF364"/>
    <property type="match status" value="1"/>
</dbReference>
<sequence>MENPARIYELLLDYAGSDTQVTELSIGPVWTVCKAQHTGLAMSPGLPTRTLSWPGTLAGRTLAELAGWITDWEPYKATVAMAAINCSLNRYELPSGITLLPAPDSANLAVFDHFLPRLQGKKVVVIGRYPGIERYADQVNLSIIERQPMPGDYPDPACEFLLPDADWVFLTASSITNKTFPRLAELAQHATTVLMGPTVPWLPELHEFGIDYLAGVEVIDPVKLHQTAAEGGGVRIFDDAVRYRIVDLTPGNSMMWLKSQIAQDYTSRQLLTLAMERWYSTGNKGRFPEFNRLNQVTAKLSRMDSSYKRLWDVSNALPESS</sequence>
<evidence type="ECO:0000313" key="3">
    <source>
        <dbReference type="EMBL" id="EGW20223.1"/>
    </source>
</evidence>
<keyword evidence="4" id="KW-1185">Reference proteome</keyword>
<dbReference type="STRING" id="697282.Mettu_3353"/>
<dbReference type="InterPro" id="IPR007161">
    <property type="entry name" value="DUF364"/>
</dbReference>
<dbReference type="OrthoDB" id="9806942at2"/>
<organism evidence="3 4">
    <name type="scientific">Methylobacter tundripaludum (strain ATCC BAA-1195 / DSM 17260 / SV96)</name>
    <dbReference type="NCBI Taxonomy" id="697282"/>
    <lineage>
        <taxon>Bacteria</taxon>
        <taxon>Pseudomonadati</taxon>
        <taxon>Pseudomonadota</taxon>
        <taxon>Gammaproteobacteria</taxon>
        <taxon>Methylococcales</taxon>
        <taxon>Methylococcaceae</taxon>
        <taxon>Methylobacter</taxon>
    </lineage>
</organism>
<dbReference type="RefSeq" id="WP_006892516.1">
    <property type="nucleotide sequence ID" value="NZ_JH109153.1"/>
</dbReference>
<protein>
    <recommendedName>
        <fullName evidence="5">DUF364 domain-containing protein</fullName>
    </recommendedName>
</protein>
<gene>
    <name evidence="3" type="ORF">Mettu_3353</name>
</gene>
<dbReference type="InterPro" id="IPR025251">
    <property type="entry name" value="DUF4213"/>
</dbReference>
<dbReference type="HOGENOM" id="CLU_076326_0_0_6"/>
<evidence type="ECO:0000313" key="4">
    <source>
        <dbReference type="Proteomes" id="UP000004664"/>
    </source>
</evidence>
<evidence type="ECO:0008006" key="5">
    <source>
        <dbReference type="Google" id="ProtNLM"/>
    </source>
</evidence>
<dbReference type="AlphaFoldDB" id="G3IZ51"/>
<dbReference type="Proteomes" id="UP000004664">
    <property type="component" value="Unassembled WGS sequence"/>
</dbReference>
<feature type="domain" description="Putative heavy-metal chelation" evidence="1">
    <location>
        <begin position="110"/>
        <end position="246"/>
    </location>
</feature>
<dbReference type="EMBL" id="JH109153">
    <property type="protein sequence ID" value="EGW20223.1"/>
    <property type="molecule type" value="Genomic_DNA"/>
</dbReference>
<dbReference type="SUPFAM" id="SSF159713">
    <property type="entry name" value="Dhaf3308-like"/>
    <property type="match status" value="1"/>
</dbReference>